<evidence type="ECO:0000256" key="1">
    <source>
        <dbReference type="ARBA" id="ARBA00000109"/>
    </source>
</evidence>
<evidence type="ECO:0000256" key="2">
    <source>
        <dbReference type="ARBA" id="ARBA00010183"/>
    </source>
</evidence>
<comment type="catalytic activity">
    <reaction evidence="1 8">
        <text>Endonucleolytic cleavage to 5'-phosphomonoester.</text>
        <dbReference type="EC" id="3.1.26.3"/>
    </reaction>
</comment>
<name>A0ABM8BVK6_9MOLU</name>
<keyword evidence="5 8" id="KW-0255">Endonuclease</keyword>
<evidence type="ECO:0000256" key="7">
    <source>
        <dbReference type="ARBA" id="ARBA00022884"/>
    </source>
</evidence>
<feature type="domain" description="DRBM" evidence="9">
    <location>
        <begin position="158"/>
        <end position="228"/>
    </location>
</feature>
<dbReference type="PANTHER" id="PTHR11207">
    <property type="entry name" value="RIBONUCLEASE III"/>
    <property type="match status" value="1"/>
</dbReference>
<dbReference type="SMART" id="SM00358">
    <property type="entry name" value="DSRM"/>
    <property type="match status" value="1"/>
</dbReference>
<keyword evidence="7 8" id="KW-0694">RNA-binding</keyword>
<dbReference type="Proteomes" id="UP001163387">
    <property type="component" value="Chromosome"/>
</dbReference>
<comment type="subunit">
    <text evidence="8">Homodimer.</text>
</comment>
<dbReference type="Pfam" id="PF14622">
    <property type="entry name" value="Ribonucleas_3_3"/>
    <property type="match status" value="1"/>
</dbReference>
<comment type="cofactor">
    <cofactor evidence="8">
        <name>Mg(2+)</name>
        <dbReference type="ChEBI" id="CHEBI:18420"/>
    </cofactor>
</comment>
<dbReference type="Pfam" id="PF00035">
    <property type="entry name" value="dsrm"/>
    <property type="match status" value="1"/>
</dbReference>
<dbReference type="PROSITE" id="PS50142">
    <property type="entry name" value="RNASE_3_2"/>
    <property type="match status" value="1"/>
</dbReference>
<feature type="active site" evidence="8">
    <location>
        <position position="49"/>
    </location>
</feature>
<comment type="function">
    <text evidence="8">Digests double-stranded RNA. Involved in the processing of primary rRNA transcript to yield the immediate precursors to the large and small rRNAs (23S and 16S). Processes some mRNAs, and tRNAs when they are encoded in the rRNA operon. Processes pre-crRNA and tracrRNA of type II CRISPR loci if present in the organism.</text>
</comment>
<feature type="binding site" evidence="8">
    <location>
        <position position="45"/>
    </location>
    <ligand>
        <name>Mg(2+)</name>
        <dbReference type="ChEBI" id="CHEBI:18420"/>
    </ligand>
</feature>
<dbReference type="InterPro" id="IPR011907">
    <property type="entry name" value="RNase_III"/>
</dbReference>
<dbReference type="PANTHER" id="PTHR11207:SF0">
    <property type="entry name" value="RIBONUCLEASE 3"/>
    <property type="match status" value="1"/>
</dbReference>
<accession>A0ABM8BVK6</accession>
<keyword evidence="8" id="KW-0698">rRNA processing</keyword>
<evidence type="ECO:0000256" key="4">
    <source>
        <dbReference type="ARBA" id="ARBA00022722"/>
    </source>
</evidence>
<dbReference type="PROSITE" id="PS50137">
    <property type="entry name" value="DS_RBD"/>
    <property type="match status" value="1"/>
</dbReference>
<feature type="binding site" evidence="8">
    <location>
        <position position="121"/>
    </location>
    <ligand>
        <name>Mg(2+)</name>
        <dbReference type="ChEBI" id="CHEBI:18420"/>
    </ligand>
</feature>
<dbReference type="SUPFAM" id="SSF54768">
    <property type="entry name" value="dsRNA-binding domain-like"/>
    <property type="match status" value="1"/>
</dbReference>
<keyword evidence="12" id="KW-1185">Reference proteome</keyword>
<protein>
    <recommendedName>
        <fullName evidence="8">Ribonuclease 3</fullName>
        <ecNumber evidence="8">3.1.26.3</ecNumber>
    </recommendedName>
    <alternativeName>
        <fullName evidence="8">Ribonuclease III</fullName>
        <shortName evidence="8">RNase III</shortName>
    </alternativeName>
</protein>
<keyword evidence="6 8" id="KW-0378">Hydrolase</keyword>
<keyword evidence="3 8" id="KW-0507">mRNA processing</keyword>
<keyword evidence="8" id="KW-0460">Magnesium</keyword>
<dbReference type="HAMAP" id="MF_00104">
    <property type="entry name" value="RNase_III"/>
    <property type="match status" value="1"/>
</dbReference>
<feature type="domain" description="RNase III" evidence="10">
    <location>
        <begin position="22"/>
        <end position="132"/>
    </location>
</feature>
<feature type="binding site" evidence="8">
    <location>
        <position position="118"/>
    </location>
    <ligand>
        <name>Mg(2+)</name>
        <dbReference type="ChEBI" id="CHEBI:18420"/>
    </ligand>
</feature>
<feature type="active site" evidence="8">
    <location>
        <position position="121"/>
    </location>
</feature>
<dbReference type="Gene3D" id="3.30.160.20">
    <property type="match status" value="1"/>
</dbReference>
<gene>
    <name evidence="8 11" type="primary">rnc</name>
    <name evidence="11" type="ORF">SHM_15430</name>
</gene>
<evidence type="ECO:0000256" key="3">
    <source>
        <dbReference type="ARBA" id="ARBA00022664"/>
    </source>
</evidence>
<dbReference type="InterPro" id="IPR036389">
    <property type="entry name" value="RNase_III_sf"/>
</dbReference>
<organism evidence="11 12">
    <name type="scientific">Spiroplasma ixodetis</name>
    <dbReference type="NCBI Taxonomy" id="2141"/>
    <lineage>
        <taxon>Bacteria</taxon>
        <taxon>Bacillati</taxon>
        <taxon>Mycoplasmatota</taxon>
        <taxon>Mollicutes</taxon>
        <taxon>Entomoplasmatales</taxon>
        <taxon>Spiroplasmataceae</taxon>
        <taxon>Spiroplasma</taxon>
    </lineage>
</organism>
<dbReference type="SMART" id="SM00535">
    <property type="entry name" value="RIBOc"/>
    <property type="match status" value="1"/>
</dbReference>
<keyword evidence="4 8" id="KW-0540">Nuclease</keyword>
<comment type="similarity">
    <text evidence="2">Belongs to the ribonuclease III family.</text>
</comment>
<keyword evidence="8" id="KW-0479">Metal-binding</keyword>
<evidence type="ECO:0000259" key="10">
    <source>
        <dbReference type="PROSITE" id="PS50142"/>
    </source>
</evidence>
<comment type="subcellular location">
    <subcellularLocation>
        <location evidence="8">Cytoplasm</location>
    </subcellularLocation>
</comment>
<keyword evidence="8" id="KW-0699">rRNA-binding</keyword>
<dbReference type="EMBL" id="AP026933">
    <property type="protein sequence ID" value="BDT03897.1"/>
    <property type="molecule type" value="Genomic_DNA"/>
</dbReference>
<dbReference type="PROSITE" id="PS00517">
    <property type="entry name" value="RNASE_3_1"/>
    <property type="match status" value="1"/>
</dbReference>
<proteinExistence type="inferred from homology"/>
<keyword evidence="8" id="KW-0819">tRNA processing</keyword>
<dbReference type="Gene3D" id="1.10.1520.10">
    <property type="entry name" value="Ribonuclease III domain"/>
    <property type="match status" value="1"/>
</dbReference>
<sequence>MINIEHILKSSILEKIKSNRNYREAFTHRSFSNEHNLDYSYERLEFLGDSILGENISTYIWHLFPNKDEGQLTSLRSKAVRQETLAAVAIALGLQDYLFLGNGEKNTGGQQRESILSDVFESFLAAVYLDLGNSAVKKILDLTLFELIKTNQLETIIDYKTKLQELVQAEKRDPINYKTMEQIKKDNITYFIVHVYLDNKILMGKGVGTNKKKAEQEAAKSALAKLSKSNLLISDHKKG</sequence>
<dbReference type="CDD" id="cd10845">
    <property type="entry name" value="DSRM_RNAse_III_family"/>
    <property type="match status" value="1"/>
</dbReference>
<keyword evidence="8" id="KW-0963">Cytoplasm</keyword>
<dbReference type="InterPro" id="IPR014720">
    <property type="entry name" value="dsRBD_dom"/>
</dbReference>
<evidence type="ECO:0000313" key="11">
    <source>
        <dbReference type="EMBL" id="BDT03897.1"/>
    </source>
</evidence>
<evidence type="ECO:0000256" key="8">
    <source>
        <dbReference type="HAMAP-Rule" id="MF_00104"/>
    </source>
</evidence>
<dbReference type="RefSeq" id="WP_174481262.1">
    <property type="nucleotide sequence ID" value="NZ_AP026933.1"/>
</dbReference>
<evidence type="ECO:0000313" key="12">
    <source>
        <dbReference type="Proteomes" id="UP001163387"/>
    </source>
</evidence>
<dbReference type="NCBIfam" id="TIGR02191">
    <property type="entry name" value="RNaseIII"/>
    <property type="match status" value="1"/>
</dbReference>
<dbReference type="CDD" id="cd00593">
    <property type="entry name" value="RIBOc"/>
    <property type="match status" value="1"/>
</dbReference>
<evidence type="ECO:0000256" key="5">
    <source>
        <dbReference type="ARBA" id="ARBA00022759"/>
    </source>
</evidence>
<reference evidence="11 12" key="1">
    <citation type="journal article" date="2022" name="Front. Microbiol.">
        <title>Male-killing mechanisms vary between Spiroplasma species.</title>
        <authorList>
            <person name="Arai H."/>
            <person name="Inoue M."/>
            <person name="Kageyama D."/>
        </authorList>
    </citation>
    <scope>NUCLEOTIDE SEQUENCE [LARGE SCALE GENOMIC DNA]</scope>
    <source>
        <strain evidence="12">sHm</strain>
    </source>
</reference>
<dbReference type="EC" id="3.1.26.3" evidence="8"/>
<dbReference type="InterPro" id="IPR000999">
    <property type="entry name" value="RNase_III_dom"/>
</dbReference>
<evidence type="ECO:0000259" key="9">
    <source>
        <dbReference type="PROSITE" id="PS50137"/>
    </source>
</evidence>
<dbReference type="SUPFAM" id="SSF69065">
    <property type="entry name" value="RNase III domain-like"/>
    <property type="match status" value="1"/>
</dbReference>
<evidence type="ECO:0000256" key="6">
    <source>
        <dbReference type="ARBA" id="ARBA00022801"/>
    </source>
</evidence>